<dbReference type="AlphaFoldDB" id="A0A4S9BND2"/>
<feature type="region of interest" description="Disordered" evidence="2">
    <location>
        <begin position="420"/>
        <end position="491"/>
    </location>
</feature>
<organism evidence="3 4">
    <name type="scientific">Aureobasidium pullulans</name>
    <name type="common">Black yeast</name>
    <name type="synonym">Pullularia pullulans</name>
    <dbReference type="NCBI Taxonomy" id="5580"/>
    <lineage>
        <taxon>Eukaryota</taxon>
        <taxon>Fungi</taxon>
        <taxon>Dikarya</taxon>
        <taxon>Ascomycota</taxon>
        <taxon>Pezizomycotina</taxon>
        <taxon>Dothideomycetes</taxon>
        <taxon>Dothideomycetidae</taxon>
        <taxon>Dothideales</taxon>
        <taxon>Saccotheciaceae</taxon>
        <taxon>Aureobasidium</taxon>
    </lineage>
</organism>
<evidence type="ECO:0000313" key="4">
    <source>
        <dbReference type="Proteomes" id="UP000304928"/>
    </source>
</evidence>
<evidence type="ECO:0000313" key="3">
    <source>
        <dbReference type="EMBL" id="THW94709.1"/>
    </source>
</evidence>
<dbReference type="EMBL" id="QZAR01000017">
    <property type="protein sequence ID" value="THW94709.1"/>
    <property type="molecule type" value="Genomic_DNA"/>
</dbReference>
<evidence type="ECO:0000256" key="2">
    <source>
        <dbReference type="SAM" id="MobiDB-lite"/>
    </source>
</evidence>
<comment type="caution">
    <text evidence="3">The sequence shown here is derived from an EMBL/GenBank/DDBJ whole genome shotgun (WGS) entry which is preliminary data.</text>
</comment>
<proteinExistence type="predicted"/>
<name>A0A4S9BND2_AURPU</name>
<feature type="coiled-coil region" evidence="1">
    <location>
        <begin position="73"/>
        <end position="132"/>
    </location>
</feature>
<evidence type="ECO:0000256" key="1">
    <source>
        <dbReference type="SAM" id="Coils"/>
    </source>
</evidence>
<accession>A0A4S9BND2</accession>
<feature type="compositionally biased region" description="Acidic residues" evidence="2">
    <location>
        <begin position="420"/>
        <end position="436"/>
    </location>
</feature>
<dbReference type="Proteomes" id="UP000304928">
    <property type="component" value="Unassembled WGS sequence"/>
</dbReference>
<protein>
    <submittedName>
        <fullName evidence="3">Uncharacterized protein</fullName>
    </submittedName>
</protein>
<sequence>MTTAPASSQTREGNGSMDEIKRLKVKLREREKERNELAVEYNKLVDEYGDVIDQHNANVDLVYKKIQRIRQLKDERMEDVKSYEEGIEGLQEEIESLKNNHKRKIAEKSRTIRRMVEERDDLQKKLSEKAQHDKKAGEELNFEVKQSIAASTRLDKQLGDEAFRKAMDQIYERLRDCFMVIRRREPFDVEITLSDDTLSEFLSEHVPSWKDNSQDDKLYVCISLVSRTLTRFVNNRLVFGYPNNSPIQAAWWAWKTLAEGSQNSKSQQDVKRWLALTSTVLTDNHRDLMIQARQESLDFLLEDMKDHLEAATTLSFTDAIRRKLSDAISPHLTVLRMLHFQEWNYKFDMVSASRAGRPIRFSRARMAGMFWEDTGFVQASLFPKLCRLEENDEDEDETYTIIYKARVAVVAIVEEEMRDIEEESEVGGENMQDAEEGSGQSSESGTRDEEESQEETGEATVKLEDEEEQEEGKKIIVFDSFDKEDEMDLST</sequence>
<keyword evidence="1" id="KW-0175">Coiled coil</keyword>
<feature type="compositionally biased region" description="Acidic residues" evidence="2">
    <location>
        <begin position="482"/>
        <end position="491"/>
    </location>
</feature>
<reference evidence="3 4" key="1">
    <citation type="submission" date="2018-10" db="EMBL/GenBank/DDBJ databases">
        <title>Fifty Aureobasidium pullulans genomes reveal a recombining polyextremotolerant generalist.</title>
        <authorList>
            <person name="Gostincar C."/>
            <person name="Turk M."/>
            <person name="Zajc J."/>
            <person name="Gunde-Cimerman N."/>
        </authorList>
    </citation>
    <scope>NUCLEOTIDE SEQUENCE [LARGE SCALE GENOMIC DNA]</scope>
    <source>
        <strain evidence="3 4">EXF-10507</strain>
    </source>
</reference>
<gene>
    <name evidence="3" type="ORF">D6D15_01845</name>
</gene>
<feature type="coiled-coil region" evidence="1">
    <location>
        <begin position="20"/>
        <end position="47"/>
    </location>
</feature>
<feature type="compositionally biased region" description="Acidic residues" evidence="2">
    <location>
        <begin position="448"/>
        <end position="457"/>
    </location>
</feature>